<feature type="domain" description="UPF0033" evidence="2">
    <location>
        <begin position="6"/>
        <end position="65"/>
    </location>
</feature>
<dbReference type="PANTHER" id="PTHR33279:SF6">
    <property type="entry name" value="SULFUR CARRIER PROTEIN YEDF-RELATED"/>
    <property type="match status" value="1"/>
</dbReference>
<dbReference type="AlphaFoldDB" id="A3MT55"/>
<dbReference type="PANTHER" id="PTHR33279">
    <property type="entry name" value="SULFUR CARRIER PROTEIN YEDF-RELATED"/>
    <property type="match status" value="1"/>
</dbReference>
<accession>A3MT55</accession>
<reference evidence="3" key="1">
    <citation type="submission" date="2007-02" db="EMBL/GenBank/DDBJ databases">
        <title>Complete sequence of Pyrobaculum calidifontis JCM 11548.</title>
        <authorList>
            <consortium name="US DOE Joint Genome Institute"/>
            <person name="Copeland A."/>
            <person name="Lucas S."/>
            <person name="Lapidus A."/>
            <person name="Barry K."/>
            <person name="Glavina del Rio T."/>
            <person name="Dalin E."/>
            <person name="Tice H."/>
            <person name="Pitluck S."/>
            <person name="Chain P."/>
            <person name="Malfatti S."/>
            <person name="Shin M."/>
            <person name="Vergez L."/>
            <person name="Schmutz J."/>
            <person name="Larimer F."/>
            <person name="Land M."/>
            <person name="Hauser L."/>
            <person name="Kyrpides N."/>
            <person name="Mikhailova N."/>
            <person name="Cozen A.E."/>
            <person name="Fitz-Gibbon S.T."/>
            <person name="House C.H."/>
            <person name="Saltikov C."/>
            <person name="Lowe T.M."/>
            <person name="Richardson P."/>
        </authorList>
    </citation>
    <scope>NUCLEOTIDE SEQUENCE [LARGE SCALE GENOMIC DNA]</scope>
    <source>
        <strain evidence="3">JCM 11548</strain>
    </source>
</reference>
<dbReference type="Proteomes" id="UP000001431">
    <property type="component" value="Chromosome"/>
</dbReference>
<dbReference type="Pfam" id="PF01206">
    <property type="entry name" value="TusA"/>
    <property type="match status" value="1"/>
</dbReference>
<sequence>MVFKSVKISGANCLSPMVLRKEIAEVPVGEVLEVITNDSCAREDIRVWCKFTGNELVSVEEMGEGYPCPWQNRCPRTWTVKKALYLPPLIVRELGEVERLA</sequence>
<evidence type="ECO:0000256" key="1">
    <source>
        <dbReference type="ARBA" id="ARBA00008984"/>
    </source>
</evidence>
<keyword evidence="4" id="KW-1185">Reference proteome</keyword>
<dbReference type="OrthoDB" id="45650at2157"/>
<comment type="similarity">
    <text evidence="1">Belongs to the sulfur carrier protein TusA family.</text>
</comment>
<dbReference type="CDD" id="cd00291">
    <property type="entry name" value="SirA_YedF_YeeD"/>
    <property type="match status" value="1"/>
</dbReference>
<name>A3MT55_PYRCJ</name>
<gene>
    <name evidence="3" type="ordered locus">Pcal_0387</name>
</gene>
<evidence type="ECO:0000259" key="2">
    <source>
        <dbReference type="Pfam" id="PF01206"/>
    </source>
</evidence>
<dbReference type="EMBL" id="CP000561">
    <property type="protein sequence ID" value="ABO07822.1"/>
    <property type="molecule type" value="Genomic_DNA"/>
</dbReference>
<proteinExistence type="inferred from homology"/>
<dbReference type="InterPro" id="IPR036868">
    <property type="entry name" value="TusA-like_sf"/>
</dbReference>
<evidence type="ECO:0000313" key="4">
    <source>
        <dbReference type="Proteomes" id="UP000001431"/>
    </source>
</evidence>
<dbReference type="HOGENOM" id="CLU_2285149_0_0_2"/>
<dbReference type="KEGG" id="pcl:Pcal_0387"/>
<dbReference type="Gene3D" id="3.30.110.40">
    <property type="entry name" value="TusA-like domain"/>
    <property type="match status" value="1"/>
</dbReference>
<dbReference type="STRING" id="410359.Pcal_0387"/>
<dbReference type="InterPro" id="IPR001455">
    <property type="entry name" value="TusA-like"/>
</dbReference>
<organism evidence="3 4">
    <name type="scientific">Pyrobaculum calidifontis (strain DSM 21063 / JCM 11548 / VA1)</name>
    <dbReference type="NCBI Taxonomy" id="410359"/>
    <lineage>
        <taxon>Archaea</taxon>
        <taxon>Thermoproteota</taxon>
        <taxon>Thermoprotei</taxon>
        <taxon>Thermoproteales</taxon>
        <taxon>Thermoproteaceae</taxon>
        <taxon>Pyrobaculum</taxon>
    </lineage>
</organism>
<dbReference type="eggNOG" id="arCOG02062">
    <property type="taxonomic scope" value="Archaea"/>
</dbReference>
<evidence type="ECO:0000313" key="3">
    <source>
        <dbReference type="EMBL" id="ABO07822.1"/>
    </source>
</evidence>
<protein>
    <submittedName>
        <fullName evidence="3">SirA family protein</fullName>
    </submittedName>
</protein>
<dbReference type="SUPFAM" id="SSF64307">
    <property type="entry name" value="SirA-like"/>
    <property type="match status" value="1"/>
</dbReference>